<evidence type="ECO:0000313" key="1">
    <source>
        <dbReference type="Proteomes" id="UP000887565"/>
    </source>
</evidence>
<protein>
    <submittedName>
        <fullName evidence="2">Uncharacterized protein</fullName>
    </submittedName>
</protein>
<name>A0A915JSQ2_ROMCU</name>
<sequence length="110" mass="12034">MITFLESVGCSKAISYLLRSAMFEGNKFFQEALLLYSYLESSRQSLIKTLFAAQHISLIIGYRAHGVLQERQMRSVHAPIAGNDAHAGGVVSLIARIFTFGDVDVLIAAA</sequence>
<proteinExistence type="predicted"/>
<dbReference type="WBParaSite" id="nRc.2.0.1.t29104-RA">
    <property type="protein sequence ID" value="nRc.2.0.1.t29104-RA"/>
    <property type="gene ID" value="nRc.2.0.1.g29104"/>
</dbReference>
<dbReference type="Proteomes" id="UP000887565">
    <property type="component" value="Unplaced"/>
</dbReference>
<accession>A0A915JSQ2</accession>
<keyword evidence="1" id="KW-1185">Reference proteome</keyword>
<dbReference type="AlphaFoldDB" id="A0A915JSQ2"/>
<organism evidence="1 2">
    <name type="scientific">Romanomermis culicivorax</name>
    <name type="common">Nematode worm</name>
    <dbReference type="NCBI Taxonomy" id="13658"/>
    <lineage>
        <taxon>Eukaryota</taxon>
        <taxon>Metazoa</taxon>
        <taxon>Ecdysozoa</taxon>
        <taxon>Nematoda</taxon>
        <taxon>Enoplea</taxon>
        <taxon>Dorylaimia</taxon>
        <taxon>Mermithida</taxon>
        <taxon>Mermithoidea</taxon>
        <taxon>Mermithidae</taxon>
        <taxon>Romanomermis</taxon>
    </lineage>
</organism>
<reference evidence="2" key="1">
    <citation type="submission" date="2022-11" db="UniProtKB">
        <authorList>
            <consortium name="WormBaseParasite"/>
        </authorList>
    </citation>
    <scope>IDENTIFICATION</scope>
</reference>
<evidence type="ECO:0000313" key="2">
    <source>
        <dbReference type="WBParaSite" id="nRc.2.0.1.t29104-RA"/>
    </source>
</evidence>